<evidence type="ECO:0000313" key="8">
    <source>
        <dbReference type="EMBL" id="MDJ1505205.1"/>
    </source>
</evidence>
<dbReference type="Pfam" id="PF17293">
    <property type="entry name" value="Arm-DNA-bind_5"/>
    <property type="match status" value="1"/>
</dbReference>
<dbReference type="PANTHER" id="PTHR30349:SF64">
    <property type="entry name" value="PROPHAGE INTEGRASE INTD-RELATED"/>
    <property type="match status" value="1"/>
</dbReference>
<dbReference type="SUPFAM" id="SSF56349">
    <property type="entry name" value="DNA breaking-rejoining enzymes"/>
    <property type="match status" value="1"/>
</dbReference>
<dbReference type="Gene3D" id="1.10.150.130">
    <property type="match status" value="1"/>
</dbReference>
<dbReference type="EMBL" id="JASJOU010000015">
    <property type="protein sequence ID" value="MDJ1505205.1"/>
    <property type="molecule type" value="Genomic_DNA"/>
</dbReference>
<dbReference type="InterPro" id="IPR011010">
    <property type="entry name" value="DNA_brk_join_enz"/>
</dbReference>
<dbReference type="Proteomes" id="UP001232063">
    <property type="component" value="Unassembled WGS sequence"/>
</dbReference>
<dbReference type="PROSITE" id="PS51898">
    <property type="entry name" value="TYR_RECOMBINASE"/>
    <property type="match status" value="1"/>
</dbReference>
<dbReference type="GO" id="GO:0015074">
    <property type="term" value="P:DNA integration"/>
    <property type="evidence" value="ECO:0007669"/>
    <property type="project" value="UniProtKB-KW"/>
</dbReference>
<keyword evidence="3 5" id="KW-0238">DNA-binding</keyword>
<dbReference type="AlphaFoldDB" id="A0AAE3R8I5"/>
<reference evidence="8" key="1">
    <citation type="submission" date="2023-05" db="EMBL/GenBank/DDBJ databases">
        <authorList>
            <person name="Zhang X."/>
        </authorList>
    </citation>
    <scope>NUCLEOTIDE SEQUENCE</scope>
    <source>
        <strain evidence="8">BD1B2-1</strain>
    </source>
</reference>
<dbReference type="RefSeq" id="WP_314517061.1">
    <property type="nucleotide sequence ID" value="NZ_JASJOU010000015.1"/>
</dbReference>
<sequence length="377" mass="43812">MSILYWLRKNQVNRKGECPLWCTISIEQSKAEFSCKITIDPVDWDQKNQIATGPLAGHINVQLELITKKLLEIKLASHALEKTVTPALIKDQFLGKTISRSTFLEMFEKCLKRKTTLSQTTKKRYERRLKHIEAFLKLQRKDKILPEEFTPGLLEELEHYLRTEKKIKSQEYLYRYIDSVREVLRFCKTKQIPIHLGALDYKISKGKPKTPIYMTEQQISDMAAFDHQNFHLIKARDLALFQRYTGFSFGDMMSFDYEKDVIIANNKRWIKKARGKSGQIALLPFFDEALKILQAYEYTLPKISNQKYNAYLGTIGELINLPFKLTSHVMRKTAGALWLQSGVPYALVSSMLGHSNIATTQKHYVRVDLTVLQAYFK</sequence>
<dbReference type="InterPro" id="IPR013762">
    <property type="entry name" value="Integrase-like_cat_sf"/>
</dbReference>
<evidence type="ECO:0000256" key="1">
    <source>
        <dbReference type="ARBA" id="ARBA00008857"/>
    </source>
</evidence>
<comment type="caution">
    <text evidence="8">The sequence shown here is derived from an EMBL/GenBank/DDBJ whole genome shotgun (WGS) entry which is preliminary data.</text>
</comment>
<dbReference type="InterPro" id="IPR010998">
    <property type="entry name" value="Integrase_recombinase_N"/>
</dbReference>
<dbReference type="InterPro" id="IPR035386">
    <property type="entry name" value="Arm-DNA-bind_5"/>
</dbReference>
<dbReference type="GO" id="GO:0006310">
    <property type="term" value="P:DNA recombination"/>
    <property type="evidence" value="ECO:0007669"/>
    <property type="project" value="UniProtKB-KW"/>
</dbReference>
<keyword evidence="9" id="KW-1185">Reference proteome</keyword>
<dbReference type="GO" id="GO:0003677">
    <property type="term" value="F:DNA binding"/>
    <property type="evidence" value="ECO:0007669"/>
    <property type="project" value="UniProtKB-UniRule"/>
</dbReference>
<dbReference type="PANTHER" id="PTHR30349">
    <property type="entry name" value="PHAGE INTEGRASE-RELATED"/>
    <property type="match status" value="1"/>
</dbReference>
<evidence type="ECO:0000259" key="7">
    <source>
        <dbReference type="PROSITE" id="PS51900"/>
    </source>
</evidence>
<dbReference type="PROSITE" id="PS51900">
    <property type="entry name" value="CB"/>
    <property type="match status" value="1"/>
</dbReference>
<dbReference type="Pfam" id="PF00589">
    <property type="entry name" value="Phage_integrase"/>
    <property type="match status" value="1"/>
</dbReference>
<name>A0AAE3R8I5_9BACT</name>
<keyword evidence="2" id="KW-0229">DNA integration</keyword>
<dbReference type="InterPro" id="IPR050090">
    <property type="entry name" value="Tyrosine_recombinase_XerCD"/>
</dbReference>
<evidence type="ECO:0000256" key="4">
    <source>
        <dbReference type="ARBA" id="ARBA00023172"/>
    </source>
</evidence>
<dbReference type="Gene3D" id="1.10.443.10">
    <property type="entry name" value="Intergrase catalytic core"/>
    <property type="match status" value="1"/>
</dbReference>
<organism evidence="8 9">
    <name type="scientific">Xanthocytophaga agilis</name>
    <dbReference type="NCBI Taxonomy" id="3048010"/>
    <lineage>
        <taxon>Bacteria</taxon>
        <taxon>Pseudomonadati</taxon>
        <taxon>Bacteroidota</taxon>
        <taxon>Cytophagia</taxon>
        <taxon>Cytophagales</taxon>
        <taxon>Rhodocytophagaceae</taxon>
        <taxon>Xanthocytophaga</taxon>
    </lineage>
</organism>
<comment type="similarity">
    <text evidence="1">Belongs to the 'phage' integrase family.</text>
</comment>
<proteinExistence type="inferred from homology"/>
<gene>
    <name evidence="8" type="ORF">QNI22_31405</name>
</gene>
<dbReference type="InterPro" id="IPR044068">
    <property type="entry name" value="CB"/>
</dbReference>
<evidence type="ECO:0000313" key="9">
    <source>
        <dbReference type="Proteomes" id="UP001232063"/>
    </source>
</evidence>
<feature type="domain" description="Core-binding (CB)" evidence="7">
    <location>
        <begin position="101"/>
        <end position="188"/>
    </location>
</feature>
<feature type="domain" description="Tyr recombinase" evidence="6">
    <location>
        <begin position="209"/>
        <end position="377"/>
    </location>
</feature>
<dbReference type="InterPro" id="IPR025269">
    <property type="entry name" value="SAM-like_dom"/>
</dbReference>
<dbReference type="InterPro" id="IPR002104">
    <property type="entry name" value="Integrase_catalytic"/>
</dbReference>
<accession>A0AAE3R8I5</accession>
<evidence type="ECO:0000256" key="5">
    <source>
        <dbReference type="PROSITE-ProRule" id="PRU01248"/>
    </source>
</evidence>
<protein>
    <submittedName>
        <fullName evidence="8">Tyrosine-type recombinase/integrase</fullName>
    </submittedName>
</protein>
<evidence type="ECO:0000259" key="6">
    <source>
        <dbReference type="PROSITE" id="PS51898"/>
    </source>
</evidence>
<dbReference type="Pfam" id="PF13102">
    <property type="entry name" value="Phage_int_SAM_5"/>
    <property type="match status" value="1"/>
</dbReference>
<keyword evidence="4" id="KW-0233">DNA recombination</keyword>
<evidence type="ECO:0000256" key="3">
    <source>
        <dbReference type="ARBA" id="ARBA00023125"/>
    </source>
</evidence>
<evidence type="ECO:0000256" key="2">
    <source>
        <dbReference type="ARBA" id="ARBA00022908"/>
    </source>
</evidence>